<evidence type="ECO:0000259" key="2">
    <source>
        <dbReference type="PROSITE" id="PS50238"/>
    </source>
</evidence>
<dbReference type="PANTHER" id="PTHR23176:SF136">
    <property type="entry name" value="RHO GTPASE ACTIVATOR (RGD1)"/>
    <property type="match status" value="1"/>
</dbReference>
<comment type="caution">
    <text evidence="3">The sequence shown here is derived from an EMBL/GenBank/DDBJ whole genome shotgun (WGS) entry which is preliminary data.</text>
</comment>
<evidence type="ECO:0000313" key="3">
    <source>
        <dbReference type="EMBL" id="KAH7092440.1"/>
    </source>
</evidence>
<dbReference type="PANTHER" id="PTHR23176">
    <property type="entry name" value="RHO/RAC/CDC GTPASE-ACTIVATING PROTEIN"/>
    <property type="match status" value="1"/>
</dbReference>
<proteinExistence type="predicted"/>
<dbReference type="InterPro" id="IPR031348">
    <property type="entry name" value="PigL_N"/>
</dbReference>
<dbReference type="Pfam" id="PF17111">
    <property type="entry name" value="PigL_N"/>
    <property type="match status" value="1"/>
</dbReference>
<accession>A0A8K0RE41</accession>
<dbReference type="GO" id="GO:0007165">
    <property type="term" value="P:signal transduction"/>
    <property type="evidence" value="ECO:0007669"/>
    <property type="project" value="InterPro"/>
</dbReference>
<dbReference type="SMART" id="SM00324">
    <property type="entry name" value="RhoGAP"/>
    <property type="match status" value="1"/>
</dbReference>
<protein>
    <recommendedName>
        <fullName evidence="2">Rho-GAP domain-containing protein</fullName>
    </recommendedName>
</protein>
<dbReference type="SUPFAM" id="SSF48350">
    <property type="entry name" value="GTPase activation domain, GAP"/>
    <property type="match status" value="1"/>
</dbReference>
<reference evidence="3" key="1">
    <citation type="journal article" date="2021" name="Nat. Commun.">
        <title>Genetic determinants of endophytism in the Arabidopsis root mycobiome.</title>
        <authorList>
            <person name="Mesny F."/>
            <person name="Miyauchi S."/>
            <person name="Thiergart T."/>
            <person name="Pickel B."/>
            <person name="Atanasova L."/>
            <person name="Karlsson M."/>
            <person name="Huettel B."/>
            <person name="Barry K.W."/>
            <person name="Haridas S."/>
            <person name="Chen C."/>
            <person name="Bauer D."/>
            <person name="Andreopoulos W."/>
            <person name="Pangilinan J."/>
            <person name="LaButti K."/>
            <person name="Riley R."/>
            <person name="Lipzen A."/>
            <person name="Clum A."/>
            <person name="Drula E."/>
            <person name="Henrissat B."/>
            <person name="Kohler A."/>
            <person name="Grigoriev I.V."/>
            <person name="Martin F.M."/>
            <person name="Hacquard S."/>
        </authorList>
    </citation>
    <scope>NUCLEOTIDE SEQUENCE</scope>
    <source>
        <strain evidence="3">MPI-SDFR-AT-0120</strain>
    </source>
</reference>
<dbReference type="Gene3D" id="1.25.40.10">
    <property type="entry name" value="Tetratricopeptide repeat domain"/>
    <property type="match status" value="1"/>
</dbReference>
<dbReference type="Proteomes" id="UP000813461">
    <property type="component" value="Unassembled WGS sequence"/>
</dbReference>
<sequence>MDPLSITVSVVTLIKVAGQASILLNQFCIDVGGINATLSGLLNDVAGFQQVLEGMKETFELEDIKANLTGHAGGHWENLARSLKDGEETLRQLTSLLEAVNKKTSFLDAPRKVARMKGAIEQIGMFREQIQSYRSALELSLSTIILSNQVTFQRSNEKVSSQILLGLDKLLDEFRRVGKSFNAQIEELQNKPDNQNEDRGNWLVLLKNLRECVRSAADVASTTSSTLAGDITHDENRSIKLGSDLGDVFPKEPDEMMLRWMSLNTINEDGVVNEPSTSRVFAEDYCDSDSDIETEMIRALFDSANKMKEDDELTKAESKLRNCLSLCSEKSARKDGVTRYEILEALVDTYWMMESWDKAKSTMAERMSISERNFGNNDNAYLWDTLKLAMLMMKCNEYVEAQLQCRRALQGFRRLKEPGFTGFEKSLLLLVEICSVQGKHDEQDAYATLLASHQAKQRAIKDQVEKEPANSPLIAPVPINPALRSAKTLLAKESEAPQEQAKRTLERTGDVAVRPDAPPHKLVTPPESSSRTVFGISLGDLYRRSRSAVPILVYQCILAVDLFGLESKGIYSKRSPAPAMQQLKALFITGSAKADFRDASNFQHDINAVADLLMHFFLELPEPVLANNFYAKFIIAAGIDNGINRRDTMHALVNLLPDTNYATLRALILHLHRVMKASKFDHITLTQLSSCWVPCLMGRPKPGGRSDAVQRANVFYTLLNNVLDIFDEV</sequence>
<dbReference type="InterPro" id="IPR008936">
    <property type="entry name" value="Rho_GTPase_activation_prot"/>
</dbReference>
<organism evidence="3 4">
    <name type="scientific">Paraphoma chrysanthemicola</name>
    <dbReference type="NCBI Taxonomy" id="798071"/>
    <lineage>
        <taxon>Eukaryota</taxon>
        <taxon>Fungi</taxon>
        <taxon>Dikarya</taxon>
        <taxon>Ascomycota</taxon>
        <taxon>Pezizomycotina</taxon>
        <taxon>Dothideomycetes</taxon>
        <taxon>Pleosporomycetidae</taxon>
        <taxon>Pleosporales</taxon>
        <taxon>Pleosporineae</taxon>
        <taxon>Phaeosphaeriaceae</taxon>
        <taxon>Paraphoma</taxon>
    </lineage>
</organism>
<dbReference type="SUPFAM" id="SSF48452">
    <property type="entry name" value="TPR-like"/>
    <property type="match status" value="1"/>
</dbReference>
<dbReference type="InterPro" id="IPR000198">
    <property type="entry name" value="RhoGAP_dom"/>
</dbReference>
<feature type="domain" description="Rho-GAP" evidence="2">
    <location>
        <begin position="536"/>
        <end position="726"/>
    </location>
</feature>
<dbReference type="Pfam" id="PF00620">
    <property type="entry name" value="RhoGAP"/>
    <property type="match status" value="1"/>
</dbReference>
<dbReference type="PROSITE" id="PS50238">
    <property type="entry name" value="RHOGAP"/>
    <property type="match status" value="1"/>
</dbReference>
<gene>
    <name evidence="3" type="ORF">FB567DRAFT_237932</name>
</gene>
<keyword evidence="4" id="KW-1185">Reference proteome</keyword>
<dbReference type="EMBL" id="JAGMVJ010000003">
    <property type="protein sequence ID" value="KAH7092440.1"/>
    <property type="molecule type" value="Genomic_DNA"/>
</dbReference>
<keyword evidence="1" id="KW-0343">GTPase activation</keyword>
<dbReference type="InterPro" id="IPR050729">
    <property type="entry name" value="Rho-GAP"/>
</dbReference>
<evidence type="ECO:0000313" key="4">
    <source>
        <dbReference type="Proteomes" id="UP000813461"/>
    </source>
</evidence>
<dbReference type="Gene3D" id="1.10.555.10">
    <property type="entry name" value="Rho GTPase activation protein"/>
    <property type="match status" value="1"/>
</dbReference>
<evidence type="ECO:0000256" key="1">
    <source>
        <dbReference type="ARBA" id="ARBA00022468"/>
    </source>
</evidence>
<name>A0A8K0RE41_9PLEO</name>
<dbReference type="AlphaFoldDB" id="A0A8K0RE41"/>
<dbReference type="GO" id="GO:0005938">
    <property type="term" value="C:cell cortex"/>
    <property type="evidence" value="ECO:0007669"/>
    <property type="project" value="UniProtKB-ARBA"/>
</dbReference>
<dbReference type="InterPro" id="IPR011990">
    <property type="entry name" value="TPR-like_helical_dom_sf"/>
</dbReference>
<dbReference type="OrthoDB" id="195446at2759"/>
<dbReference type="GO" id="GO:0005096">
    <property type="term" value="F:GTPase activator activity"/>
    <property type="evidence" value="ECO:0007669"/>
    <property type="project" value="UniProtKB-KW"/>
</dbReference>